<dbReference type="OrthoDB" id="9771599at2"/>
<dbReference type="GO" id="GO:0006779">
    <property type="term" value="P:porphyrin-containing compound biosynthetic process"/>
    <property type="evidence" value="ECO:0007669"/>
    <property type="project" value="InterPro"/>
</dbReference>
<evidence type="ECO:0000313" key="3">
    <source>
        <dbReference type="Proteomes" id="UP000008457"/>
    </source>
</evidence>
<dbReference type="eggNOG" id="COG0407">
    <property type="taxonomic scope" value="Bacteria"/>
</dbReference>
<dbReference type="RefSeq" id="WP_013781680.1">
    <property type="nucleotide sequence ID" value="NC_015520.1"/>
</dbReference>
<dbReference type="Pfam" id="PF01208">
    <property type="entry name" value="URO-D"/>
    <property type="match status" value="1"/>
</dbReference>
<dbReference type="Proteomes" id="UP000008457">
    <property type="component" value="Chromosome"/>
</dbReference>
<gene>
    <name evidence="2" type="ordered locus">Mahau_2080</name>
</gene>
<reference evidence="2 3" key="2">
    <citation type="journal article" date="2011" name="Stand. Genomic Sci.">
        <title>Complete genome sequence of Mahella australiensis type strain (50-1 BON).</title>
        <authorList>
            <person name="Sikorski J."/>
            <person name="Teshima H."/>
            <person name="Nolan M."/>
            <person name="Lucas S."/>
            <person name="Hammon N."/>
            <person name="Deshpande S."/>
            <person name="Cheng J.F."/>
            <person name="Pitluck S."/>
            <person name="Liolios K."/>
            <person name="Pagani I."/>
            <person name="Ivanova N."/>
            <person name="Huntemann M."/>
            <person name="Mavromatis K."/>
            <person name="Ovchinikova G."/>
            <person name="Pati A."/>
            <person name="Tapia R."/>
            <person name="Han C."/>
            <person name="Goodwin L."/>
            <person name="Chen A."/>
            <person name="Palaniappan K."/>
            <person name="Land M."/>
            <person name="Hauser L."/>
            <person name="Ngatchou-Djao O.D."/>
            <person name="Rohde M."/>
            <person name="Pukall R."/>
            <person name="Spring S."/>
            <person name="Abt B."/>
            <person name="Goker M."/>
            <person name="Detter J.C."/>
            <person name="Woyke T."/>
            <person name="Bristow J."/>
            <person name="Markowitz V."/>
            <person name="Hugenholtz P."/>
            <person name="Eisen J.A."/>
            <person name="Kyrpides N.C."/>
            <person name="Klenk H.P."/>
            <person name="Lapidus A."/>
        </authorList>
    </citation>
    <scope>NUCLEOTIDE SEQUENCE [LARGE SCALE GENOMIC DNA]</scope>
    <source>
        <strain evidence="3">DSM 15567 / CIP 107919 / 50-1 BON</strain>
    </source>
</reference>
<evidence type="ECO:0000313" key="2">
    <source>
        <dbReference type="EMBL" id="AEE97252.1"/>
    </source>
</evidence>
<dbReference type="SUPFAM" id="SSF51726">
    <property type="entry name" value="UROD/MetE-like"/>
    <property type="match status" value="1"/>
</dbReference>
<dbReference type="EMBL" id="CP002360">
    <property type="protein sequence ID" value="AEE97252.1"/>
    <property type="molecule type" value="Genomic_DNA"/>
</dbReference>
<dbReference type="InterPro" id="IPR038071">
    <property type="entry name" value="UROD/MetE-like_sf"/>
</dbReference>
<keyword evidence="3" id="KW-1185">Reference proteome</keyword>
<dbReference type="KEGG" id="mas:Mahau_2080"/>
<dbReference type="STRING" id="697281.Mahau_2080"/>
<dbReference type="InterPro" id="IPR000257">
    <property type="entry name" value="Uroporphyrinogen_deCOase"/>
</dbReference>
<reference evidence="3" key="1">
    <citation type="submission" date="2010-11" db="EMBL/GenBank/DDBJ databases">
        <title>The complete genome of Mahella australiensis DSM 15567.</title>
        <authorList>
            <consortium name="US DOE Joint Genome Institute (JGI-PGF)"/>
            <person name="Lucas S."/>
            <person name="Copeland A."/>
            <person name="Lapidus A."/>
            <person name="Bruce D."/>
            <person name="Goodwin L."/>
            <person name="Pitluck S."/>
            <person name="Kyrpides N."/>
            <person name="Mavromatis K."/>
            <person name="Pagani I."/>
            <person name="Ivanova N."/>
            <person name="Teshima H."/>
            <person name="Brettin T."/>
            <person name="Detter J.C."/>
            <person name="Han C."/>
            <person name="Tapia R."/>
            <person name="Land M."/>
            <person name="Hauser L."/>
            <person name="Markowitz V."/>
            <person name="Cheng J.-F."/>
            <person name="Hugenholtz P."/>
            <person name="Woyke T."/>
            <person name="Wu D."/>
            <person name="Spring S."/>
            <person name="Pukall R."/>
            <person name="Steenblock K."/>
            <person name="Schneider S."/>
            <person name="Klenk H.-P."/>
            <person name="Eisen J.A."/>
        </authorList>
    </citation>
    <scope>NUCLEOTIDE SEQUENCE [LARGE SCALE GENOMIC DNA]</scope>
    <source>
        <strain evidence="3">DSM 15567 / CIP 107919 / 50-1 BON</strain>
    </source>
</reference>
<dbReference type="InterPro" id="IPR052024">
    <property type="entry name" value="Methanogen_methyltrans"/>
</dbReference>
<proteinExistence type="predicted"/>
<dbReference type="AlphaFoldDB" id="F4A2I6"/>
<feature type="domain" description="Uroporphyrinogen decarboxylase (URO-D)" evidence="1">
    <location>
        <begin position="150"/>
        <end position="354"/>
    </location>
</feature>
<dbReference type="PANTHER" id="PTHR47099">
    <property type="entry name" value="METHYLCOBAMIDE:COM METHYLTRANSFERASE MTBA"/>
    <property type="match status" value="1"/>
</dbReference>
<name>F4A2I6_MAHA5</name>
<evidence type="ECO:0000259" key="1">
    <source>
        <dbReference type="Pfam" id="PF01208"/>
    </source>
</evidence>
<accession>F4A2I6</accession>
<organism evidence="2 3">
    <name type="scientific">Mahella australiensis (strain DSM 15567 / CIP 107919 / 50-1 BON)</name>
    <dbReference type="NCBI Taxonomy" id="697281"/>
    <lineage>
        <taxon>Bacteria</taxon>
        <taxon>Bacillati</taxon>
        <taxon>Bacillota</taxon>
        <taxon>Clostridia</taxon>
        <taxon>Thermoanaerobacterales</taxon>
        <taxon>Thermoanaerobacterales Family IV. Incertae Sedis</taxon>
        <taxon>Mahella</taxon>
    </lineage>
</organism>
<dbReference type="GO" id="GO:0004853">
    <property type="term" value="F:uroporphyrinogen decarboxylase activity"/>
    <property type="evidence" value="ECO:0007669"/>
    <property type="project" value="InterPro"/>
</dbReference>
<dbReference type="Gene3D" id="3.20.20.210">
    <property type="match status" value="1"/>
</dbReference>
<protein>
    <submittedName>
        <fullName evidence="2">Uroporphyrinogen-III decarboxylase</fullName>
    </submittedName>
</protein>
<sequence>MTSKERLLAVLNDQHPDRIPWAPLIDGYYTSSLAEQGIHEMNVVETLRYIGADVFERHVPVVREKTDASVKYSVRREGDKEIQTFETPVGSVYQVYQQGGNTSFRIKHFIENKDDVKTYKYVVQSRYYEPDYQPFIKEQDYIGDDGLATASGPLTPIQVLLQDIMGIEGFTYAVADYPDEMHDLMEAMHKSNLECYKVMAESPAEIIIVYEDTSTTVMSPRWFDMYCTDYLNQYADVLHKAGKIYISHMCGKLKGMRYQVANLTVDGVDSICPPTTGDTWAHEALEMWPGKVIIGGIEPPALKRMSVDQTKEYVLDILENIAPGDRFILSTGDATSYGTPIENLIAITELIKQYGNYPIKF</sequence>
<dbReference type="PANTHER" id="PTHR47099:SF1">
    <property type="entry name" value="METHYLCOBAMIDE:COM METHYLTRANSFERASE MTBA"/>
    <property type="match status" value="1"/>
</dbReference>
<dbReference type="HOGENOM" id="CLU_056948_0_0_9"/>